<evidence type="ECO:0000313" key="2">
    <source>
        <dbReference type="EMBL" id="MFC4351020.1"/>
    </source>
</evidence>
<proteinExistence type="predicted"/>
<dbReference type="Pfam" id="PF04964">
    <property type="entry name" value="Flp_Fap"/>
    <property type="match status" value="1"/>
</dbReference>
<organism evidence="2 3">
    <name type="scientific">Fodinicurvata halophila</name>
    <dbReference type="NCBI Taxonomy" id="1419723"/>
    <lineage>
        <taxon>Bacteria</taxon>
        <taxon>Pseudomonadati</taxon>
        <taxon>Pseudomonadota</taxon>
        <taxon>Alphaproteobacteria</taxon>
        <taxon>Rhodospirillales</taxon>
        <taxon>Rhodovibrionaceae</taxon>
        <taxon>Fodinicurvata</taxon>
    </lineage>
</organism>
<keyword evidence="1" id="KW-1133">Transmembrane helix</keyword>
<dbReference type="Proteomes" id="UP001595799">
    <property type="component" value="Unassembled WGS sequence"/>
</dbReference>
<protein>
    <submittedName>
        <fullName evidence="2">Flp family type IVb pilin</fullName>
    </submittedName>
</protein>
<evidence type="ECO:0000256" key="1">
    <source>
        <dbReference type="SAM" id="Phobius"/>
    </source>
</evidence>
<sequence length="72" mass="7086">MLKFLGFLREEKGATAVEYALIIALVAAVLLGAMSTFGADIETIFGNIGDALSTAAGDSGGGDSTGDGDSGS</sequence>
<dbReference type="EMBL" id="JBHSCW010000003">
    <property type="protein sequence ID" value="MFC4351020.1"/>
    <property type="molecule type" value="Genomic_DNA"/>
</dbReference>
<name>A0ABV8UIJ9_9PROT</name>
<feature type="transmembrane region" description="Helical" evidence="1">
    <location>
        <begin position="20"/>
        <end position="39"/>
    </location>
</feature>
<dbReference type="InterPro" id="IPR007047">
    <property type="entry name" value="Flp_Fap"/>
</dbReference>
<comment type="caution">
    <text evidence="2">The sequence shown here is derived from an EMBL/GenBank/DDBJ whole genome shotgun (WGS) entry which is preliminary data.</text>
</comment>
<reference evidence="3" key="1">
    <citation type="journal article" date="2019" name="Int. J. Syst. Evol. Microbiol.">
        <title>The Global Catalogue of Microorganisms (GCM) 10K type strain sequencing project: providing services to taxonomists for standard genome sequencing and annotation.</title>
        <authorList>
            <consortium name="The Broad Institute Genomics Platform"/>
            <consortium name="The Broad Institute Genome Sequencing Center for Infectious Disease"/>
            <person name="Wu L."/>
            <person name="Ma J."/>
        </authorList>
    </citation>
    <scope>NUCLEOTIDE SEQUENCE [LARGE SCALE GENOMIC DNA]</scope>
    <source>
        <strain evidence="3">CECT 8472</strain>
    </source>
</reference>
<accession>A0ABV8UIJ9</accession>
<evidence type="ECO:0000313" key="3">
    <source>
        <dbReference type="Proteomes" id="UP001595799"/>
    </source>
</evidence>
<keyword evidence="1" id="KW-0812">Transmembrane</keyword>
<dbReference type="RefSeq" id="WP_382421362.1">
    <property type="nucleotide sequence ID" value="NZ_JBHSCW010000003.1"/>
</dbReference>
<keyword evidence="1" id="KW-0472">Membrane</keyword>
<keyword evidence="3" id="KW-1185">Reference proteome</keyword>
<gene>
    <name evidence="2" type="ORF">ACFOW6_05635</name>
</gene>